<evidence type="ECO:0000313" key="1">
    <source>
        <dbReference type="EMBL" id="AWY08362.1"/>
    </source>
</evidence>
<evidence type="ECO:0000313" key="2">
    <source>
        <dbReference type="Proteomes" id="UP000251795"/>
    </source>
</evidence>
<organism evidence="1 2">
    <name type="scientific">Erwinia phage vB_EamM_Alexandra</name>
    <dbReference type="NCBI Taxonomy" id="2201424"/>
    <lineage>
        <taxon>Viruses</taxon>
        <taxon>Duplodnaviria</taxon>
        <taxon>Heunggongvirae</taxon>
        <taxon>Uroviricota</taxon>
        <taxon>Caudoviricetes</taxon>
        <taxon>Alexandravirus</taxon>
        <taxon>Alexandravirus alexandra</taxon>
    </lineage>
</organism>
<dbReference type="EMBL" id="MH248138">
    <property type="protein sequence ID" value="AWY08362.1"/>
    <property type="molecule type" value="Genomic_DNA"/>
</dbReference>
<protein>
    <submittedName>
        <fullName evidence="1">Uncharacterized protein</fullName>
    </submittedName>
</protein>
<dbReference type="Proteomes" id="UP000251795">
    <property type="component" value="Segment"/>
</dbReference>
<keyword evidence="2" id="KW-1185">Reference proteome</keyword>
<reference evidence="1 2" key="1">
    <citation type="submission" date="2018-04" db="EMBL/GenBank/DDBJ databases">
        <authorList>
            <person name="Go L.Y."/>
            <person name="Mitchell J.A."/>
        </authorList>
    </citation>
    <scope>NUCLEOTIDE SEQUENCE [LARGE SCALE GENOMIC DNA]</scope>
</reference>
<name>A0A2Z4QDL0_9CAUD</name>
<sequence>MRTYLAANVPGCVMDTTMASTGNVRVVNLGQGKRMLDLNNLLGRFSYAKPFNRMYLFISQNTTALAPATAGIASVFEFTPQDLIAMGAPLTDNGDGTFSLTGTINLNNIVWS</sequence>
<accession>A0A2Z4QDL0</accession>
<proteinExistence type="predicted"/>
<gene>
    <name evidence="1" type="ORF">Alexandra_85</name>
</gene>